<proteinExistence type="predicted"/>
<organism evidence="1 2">
    <name type="scientific">Corynebacterium matruchotii</name>
    <dbReference type="NCBI Taxonomy" id="43768"/>
    <lineage>
        <taxon>Bacteria</taxon>
        <taxon>Bacillati</taxon>
        <taxon>Actinomycetota</taxon>
        <taxon>Actinomycetes</taxon>
        <taxon>Mycobacteriales</taxon>
        <taxon>Corynebacteriaceae</taxon>
        <taxon>Corynebacterium</taxon>
    </lineage>
</organism>
<dbReference type="Proteomes" id="UP000249886">
    <property type="component" value="Unassembled WGS sequence"/>
</dbReference>
<sequence>MRIYVKIGAILSKSYPHRVYQVDIMGEKRAFRFTFATPYLMVIISKVAHQRLPHRAGVYGWWQKTCFSLLKQTVNWL</sequence>
<evidence type="ECO:0000313" key="1">
    <source>
        <dbReference type="EMBL" id="SPW28196.1"/>
    </source>
</evidence>
<gene>
    <name evidence="1" type="ORF">NCTC10254_01228</name>
</gene>
<protein>
    <submittedName>
        <fullName evidence="1">Uncharacterized protein</fullName>
    </submittedName>
</protein>
<accession>A0A8B4H764</accession>
<reference evidence="1 2" key="1">
    <citation type="submission" date="2018-06" db="EMBL/GenBank/DDBJ databases">
        <authorList>
            <consortium name="Pathogen Informatics"/>
            <person name="Doyle S."/>
        </authorList>
    </citation>
    <scope>NUCLEOTIDE SEQUENCE [LARGE SCALE GENOMIC DNA]</scope>
    <source>
        <strain evidence="1 2">NCTC10254</strain>
    </source>
</reference>
<evidence type="ECO:0000313" key="2">
    <source>
        <dbReference type="Proteomes" id="UP000249886"/>
    </source>
</evidence>
<dbReference type="AlphaFoldDB" id="A0A8B4H764"/>
<dbReference type="EMBL" id="UARK01000005">
    <property type="protein sequence ID" value="SPW28196.1"/>
    <property type="molecule type" value="Genomic_DNA"/>
</dbReference>
<name>A0A8B4H764_9CORY</name>
<comment type="caution">
    <text evidence="1">The sequence shown here is derived from an EMBL/GenBank/DDBJ whole genome shotgun (WGS) entry which is preliminary data.</text>
</comment>